<reference evidence="3 4" key="1">
    <citation type="submission" date="2020-08" db="EMBL/GenBank/DDBJ databases">
        <title>Bridging the membrane lipid divide: bacteria of the FCB group superphylum have the potential to synthesize archaeal ether lipids.</title>
        <authorList>
            <person name="Villanueva L."/>
            <person name="Von Meijenfeldt F.A.B."/>
            <person name="Westbye A.B."/>
            <person name="Yadav S."/>
            <person name="Hopmans E.C."/>
            <person name="Dutilh B.E."/>
            <person name="Sinninghe Damste J.S."/>
        </authorList>
    </citation>
    <scope>NUCLEOTIDE SEQUENCE [LARGE SCALE GENOMIC DNA]</scope>
    <source>
        <strain evidence="3">NIOZ-UU100</strain>
    </source>
</reference>
<dbReference type="NCBIfam" id="TIGR04336">
    <property type="entry name" value="AmmeMemoSam_B"/>
    <property type="match status" value="1"/>
</dbReference>
<protein>
    <recommendedName>
        <fullName evidence="2">MEMO1 family protein H8D24_07195</fullName>
    </recommendedName>
</protein>
<dbReference type="InterPro" id="IPR002737">
    <property type="entry name" value="MEMO1_fam"/>
</dbReference>
<name>A0A8J6P5G5_9GAMM</name>
<evidence type="ECO:0000256" key="2">
    <source>
        <dbReference type="HAMAP-Rule" id="MF_00055"/>
    </source>
</evidence>
<gene>
    <name evidence="3" type="primary">amrB</name>
    <name evidence="3" type="ORF">H8D24_07195</name>
</gene>
<evidence type="ECO:0000313" key="3">
    <source>
        <dbReference type="EMBL" id="MBC8520175.1"/>
    </source>
</evidence>
<evidence type="ECO:0000313" key="4">
    <source>
        <dbReference type="Proteomes" id="UP000654401"/>
    </source>
</evidence>
<sequence>MIREPAVAGTFYPADPVELSHMVRGFIDAGQSSTTIPKAIIAPHAGYIYSGPVAGSAYRALSPLKGVVERVVLLGPSHHLAFNGLAASGADFYASPLGLVPLDRDALQQVIELPQVKMIDEAHQPEHSLEVHIPFLQEVLGDFSLLPLVVGNASPTDVAEVLEALWGGPETVIIISSDLSHYQPYEIAQQLDSKTSQAIEDLDDSAINHDDACGRMPINGLLYLARKRGLQGAAIDLRNSGDTAGDKSRVVGYGAYLFSAQST</sequence>
<accession>A0A8J6P5G5</accession>
<evidence type="ECO:0000256" key="1">
    <source>
        <dbReference type="ARBA" id="ARBA00006315"/>
    </source>
</evidence>
<comment type="caution">
    <text evidence="3">The sequence shown here is derived from an EMBL/GenBank/DDBJ whole genome shotgun (WGS) entry which is preliminary data.</text>
</comment>
<dbReference type="CDD" id="cd07361">
    <property type="entry name" value="MEMO_like"/>
    <property type="match status" value="1"/>
</dbReference>
<dbReference type="AlphaFoldDB" id="A0A8J6P5G5"/>
<proteinExistence type="inferred from homology"/>
<dbReference type="Gene3D" id="3.40.830.10">
    <property type="entry name" value="LigB-like"/>
    <property type="match status" value="1"/>
</dbReference>
<dbReference type="PANTHER" id="PTHR11060">
    <property type="entry name" value="PROTEIN MEMO1"/>
    <property type="match status" value="1"/>
</dbReference>
<dbReference type="Proteomes" id="UP000654401">
    <property type="component" value="Unassembled WGS sequence"/>
</dbReference>
<dbReference type="EMBL" id="JACNFK010000034">
    <property type="protein sequence ID" value="MBC8520175.1"/>
    <property type="molecule type" value="Genomic_DNA"/>
</dbReference>
<dbReference type="PANTHER" id="PTHR11060:SF0">
    <property type="entry name" value="PROTEIN MEMO1"/>
    <property type="match status" value="1"/>
</dbReference>
<dbReference type="Pfam" id="PF01875">
    <property type="entry name" value="Memo"/>
    <property type="match status" value="1"/>
</dbReference>
<organism evidence="3 4">
    <name type="scientific">Candidatus Thiopontia autotrophica</name>
    <dbReference type="NCBI Taxonomy" id="2841688"/>
    <lineage>
        <taxon>Bacteria</taxon>
        <taxon>Pseudomonadati</taxon>
        <taxon>Pseudomonadota</taxon>
        <taxon>Gammaproteobacteria</taxon>
        <taxon>Candidatus Thiopontia</taxon>
    </lineage>
</organism>
<comment type="similarity">
    <text evidence="1 2">Belongs to the MEMO1 family.</text>
</comment>
<dbReference type="HAMAP" id="MF_00055">
    <property type="entry name" value="MEMO1"/>
    <property type="match status" value="1"/>
</dbReference>